<evidence type="ECO:0000313" key="2">
    <source>
        <dbReference type="Proteomes" id="UP001596383"/>
    </source>
</evidence>
<accession>A0ABD5SNS9</accession>
<dbReference type="PANTHER" id="PTHR43649">
    <property type="entry name" value="ARABINOSE-BINDING PROTEIN-RELATED"/>
    <property type="match status" value="1"/>
</dbReference>
<protein>
    <submittedName>
        <fullName evidence="1">Extracellular solute-binding protein</fullName>
    </submittedName>
</protein>
<gene>
    <name evidence="1" type="ORF">ACFQE6_09190</name>
</gene>
<dbReference type="AlphaFoldDB" id="A0ABD5SNS9"/>
<name>A0ABD5SNS9_9EURY</name>
<dbReference type="PANTHER" id="PTHR43649:SF12">
    <property type="entry name" value="DIACETYLCHITOBIOSE BINDING PROTEIN DASA"/>
    <property type="match status" value="1"/>
</dbReference>
<dbReference type="Pfam" id="PF01547">
    <property type="entry name" value="SBP_bac_1"/>
    <property type="match status" value="1"/>
</dbReference>
<organism evidence="1 2">
    <name type="scientific">Natrinema soli</name>
    <dbReference type="NCBI Taxonomy" id="1930624"/>
    <lineage>
        <taxon>Archaea</taxon>
        <taxon>Methanobacteriati</taxon>
        <taxon>Methanobacteriota</taxon>
        <taxon>Stenosarchaea group</taxon>
        <taxon>Halobacteria</taxon>
        <taxon>Halobacteriales</taxon>
        <taxon>Natrialbaceae</taxon>
        <taxon>Natrinema</taxon>
    </lineage>
</organism>
<proteinExistence type="predicted"/>
<dbReference type="RefSeq" id="WP_273738204.1">
    <property type="nucleotide sequence ID" value="NZ_JAQIVI010000132.1"/>
</dbReference>
<dbReference type="InterPro" id="IPR050490">
    <property type="entry name" value="Bact_solute-bd_prot1"/>
</dbReference>
<dbReference type="Gene3D" id="3.40.190.10">
    <property type="entry name" value="Periplasmic binding protein-like II"/>
    <property type="match status" value="1"/>
</dbReference>
<dbReference type="EMBL" id="JBHSWV010000132">
    <property type="protein sequence ID" value="MFC6765168.1"/>
    <property type="molecule type" value="Genomic_DNA"/>
</dbReference>
<sequence length="426" mass="48458">MSSSDEYWEYFHSQSEVAAKLMETTVETFQREQDAQLEMNWSNWNDINGGKWKNNIQNGNRPFLYDSTNSLTGQFIEPGWVKPVSEYKDRLDDEALENVEWALEMARSCYRGFDEELYEIPVGLEVGAPFIARADHFEAAGLSIEDDFPPEDYEHLVQLATQLQEDGPGEYGFQIYGEHGDVTDEALVTWTASKGGYDGMYLNEDWSDVNYDNDIWKEATRQYVDLYREHGLSSAKAATASNEGAAQMLIQGEVSMYQGSTKGFGQFMSRAEDMIRDGTIVFGPSWEGDAGNRGDFFTQCVALMRKPDGVSEDVWQEREEMAIQWINKLLSADFQREVPKSLATLPVRRDVWPELEDDEALSRSNYISTLETTVEGMEHGWSSHPEMNAIQYNIAGPRFQEAVRGKISPEEACDLTAEEIRNQVDI</sequence>
<dbReference type="InterPro" id="IPR006059">
    <property type="entry name" value="SBP"/>
</dbReference>
<reference evidence="1 2" key="1">
    <citation type="journal article" date="2019" name="Int. J. Syst. Evol. Microbiol.">
        <title>The Global Catalogue of Microorganisms (GCM) 10K type strain sequencing project: providing services to taxonomists for standard genome sequencing and annotation.</title>
        <authorList>
            <consortium name="The Broad Institute Genomics Platform"/>
            <consortium name="The Broad Institute Genome Sequencing Center for Infectious Disease"/>
            <person name="Wu L."/>
            <person name="Ma J."/>
        </authorList>
    </citation>
    <scope>NUCLEOTIDE SEQUENCE [LARGE SCALE GENOMIC DNA]</scope>
    <source>
        <strain evidence="1 2">LMG 29247</strain>
    </source>
</reference>
<keyword evidence="2" id="KW-1185">Reference proteome</keyword>
<evidence type="ECO:0000313" key="1">
    <source>
        <dbReference type="EMBL" id="MFC6765168.1"/>
    </source>
</evidence>
<dbReference type="Proteomes" id="UP001596383">
    <property type="component" value="Unassembled WGS sequence"/>
</dbReference>
<comment type="caution">
    <text evidence="1">The sequence shown here is derived from an EMBL/GenBank/DDBJ whole genome shotgun (WGS) entry which is preliminary data.</text>
</comment>
<dbReference type="SUPFAM" id="SSF53850">
    <property type="entry name" value="Periplasmic binding protein-like II"/>
    <property type="match status" value="1"/>
</dbReference>